<comment type="similarity">
    <text evidence="2">Belongs to the major facilitator superfamily. EmrB family.</text>
</comment>
<comment type="subcellular location">
    <subcellularLocation>
        <location evidence="1">Cell membrane</location>
        <topology evidence="1">Multi-pass membrane protein</topology>
    </subcellularLocation>
</comment>
<evidence type="ECO:0000256" key="7">
    <source>
        <dbReference type="ARBA" id="ARBA00023136"/>
    </source>
</evidence>
<keyword evidence="3" id="KW-0813">Transport</keyword>
<evidence type="ECO:0000256" key="6">
    <source>
        <dbReference type="ARBA" id="ARBA00022989"/>
    </source>
</evidence>
<feature type="transmembrane region" description="Helical" evidence="8">
    <location>
        <begin position="205"/>
        <end position="226"/>
    </location>
</feature>
<evidence type="ECO:0000259" key="9">
    <source>
        <dbReference type="PROSITE" id="PS50850"/>
    </source>
</evidence>
<dbReference type="InterPro" id="IPR004638">
    <property type="entry name" value="EmrB-like"/>
</dbReference>
<keyword evidence="7 8" id="KW-0472">Membrane</keyword>
<sequence length="535" mass="56008">MTATTAESSTAAARGGGLLVAGIILAALTEAIAGTVLSLGRIDIIGDVHATPDEFAWLDIGYTAMKFTGFLLAPWLLGRFNPRGLMIAAPLIMAAACALSAFTASLDLLVALRVVQGLSGGLLLIAGQVMLFQAYPRERQPFIQALFAMGSVVAPATLAPALQGWLIDSQDWTWIFLAVVPLGLAAAGLLLLADGNEPLATDTRPFDPLGLSLISISLFCLTYVLGQGARWDWFEAPRIVWLTTVGVGALIAFVVQQVRAGRNGLLDYTAFRTDDFAFAFVVSFVAGAALFGSAFLIPSFAVSVLQMTPTEAGRLLLPGGGVFILALLLAAFLMQTRRLPPIATAPFGILMVMIAMWMLSHSTHESGPADMMWALLLRGCGLGFLFLSITLVAFGALTRPTLPSGIALFNTGRQLGGLMGVAALQTLINHHIAANQAVLGAHLTPGVPAVADRLAATTRFLVAGGMDAAAAGRAAAGLLGRAVLGQSTVIAFETAFNAVALLFVFAAPVVVAIKIVLAKTAKRRARRQQHQETPA</sequence>
<feature type="transmembrane region" description="Helical" evidence="8">
    <location>
        <begin position="495"/>
        <end position="517"/>
    </location>
</feature>
<reference evidence="10 11" key="1">
    <citation type="submission" date="2020-08" db="EMBL/GenBank/DDBJ databases">
        <title>Genomic Encyclopedia of Type Strains, Phase IV (KMG-IV): sequencing the most valuable type-strain genomes for metagenomic binning, comparative biology and taxonomic classification.</title>
        <authorList>
            <person name="Goeker M."/>
        </authorList>
    </citation>
    <scope>NUCLEOTIDE SEQUENCE [LARGE SCALE GENOMIC DNA]</scope>
    <source>
        <strain evidence="10 11">DSM 23960</strain>
    </source>
</reference>
<dbReference type="AlphaFoldDB" id="A0A7W6NP35"/>
<dbReference type="PROSITE" id="PS50850">
    <property type="entry name" value="MFS"/>
    <property type="match status" value="1"/>
</dbReference>
<keyword evidence="4" id="KW-1003">Cell membrane</keyword>
<evidence type="ECO:0000256" key="5">
    <source>
        <dbReference type="ARBA" id="ARBA00022692"/>
    </source>
</evidence>
<name>A0A7W6NP35_9CAUL</name>
<dbReference type="NCBIfam" id="TIGR00711">
    <property type="entry name" value="efflux_EmrB"/>
    <property type="match status" value="1"/>
</dbReference>
<dbReference type="Gene3D" id="1.20.1250.20">
    <property type="entry name" value="MFS general substrate transporter like domains"/>
    <property type="match status" value="1"/>
</dbReference>
<keyword evidence="6 8" id="KW-1133">Transmembrane helix</keyword>
<proteinExistence type="inferred from homology"/>
<dbReference type="RefSeq" id="WP_183203194.1">
    <property type="nucleotide sequence ID" value="NZ_BAAAER010000004.1"/>
</dbReference>
<feature type="transmembrane region" description="Helical" evidence="8">
    <location>
        <begin position="172"/>
        <end position="193"/>
    </location>
</feature>
<dbReference type="GO" id="GO:0005886">
    <property type="term" value="C:plasma membrane"/>
    <property type="evidence" value="ECO:0007669"/>
    <property type="project" value="UniProtKB-SubCell"/>
</dbReference>
<dbReference type="Pfam" id="PF07690">
    <property type="entry name" value="MFS_1"/>
    <property type="match status" value="1"/>
</dbReference>
<dbReference type="Proteomes" id="UP000529946">
    <property type="component" value="Unassembled WGS sequence"/>
</dbReference>
<feature type="transmembrane region" description="Helical" evidence="8">
    <location>
        <begin position="85"/>
        <end position="104"/>
    </location>
</feature>
<evidence type="ECO:0000256" key="1">
    <source>
        <dbReference type="ARBA" id="ARBA00004651"/>
    </source>
</evidence>
<keyword evidence="11" id="KW-1185">Reference proteome</keyword>
<keyword evidence="5 8" id="KW-0812">Transmembrane</keyword>
<dbReference type="InterPro" id="IPR011701">
    <property type="entry name" value="MFS"/>
</dbReference>
<evidence type="ECO:0000313" key="10">
    <source>
        <dbReference type="EMBL" id="MBB4082069.1"/>
    </source>
</evidence>
<dbReference type="GO" id="GO:0022857">
    <property type="term" value="F:transmembrane transporter activity"/>
    <property type="evidence" value="ECO:0007669"/>
    <property type="project" value="InterPro"/>
</dbReference>
<evidence type="ECO:0000256" key="4">
    <source>
        <dbReference type="ARBA" id="ARBA00022475"/>
    </source>
</evidence>
<accession>A0A7W6NP35</accession>
<dbReference type="EMBL" id="JACIDM010000001">
    <property type="protein sequence ID" value="MBB4082069.1"/>
    <property type="molecule type" value="Genomic_DNA"/>
</dbReference>
<feature type="transmembrane region" description="Helical" evidence="8">
    <location>
        <begin position="341"/>
        <end position="359"/>
    </location>
</feature>
<organism evidence="10 11">
    <name type="scientific">Brevundimonas lenta</name>
    <dbReference type="NCBI Taxonomy" id="424796"/>
    <lineage>
        <taxon>Bacteria</taxon>
        <taxon>Pseudomonadati</taxon>
        <taxon>Pseudomonadota</taxon>
        <taxon>Alphaproteobacteria</taxon>
        <taxon>Caulobacterales</taxon>
        <taxon>Caulobacteraceae</taxon>
        <taxon>Brevundimonas</taxon>
    </lineage>
</organism>
<evidence type="ECO:0000256" key="8">
    <source>
        <dbReference type="SAM" id="Phobius"/>
    </source>
</evidence>
<gene>
    <name evidence="10" type="ORF">GGR12_000908</name>
</gene>
<feature type="transmembrane region" description="Helical" evidence="8">
    <location>
        <begin position="18"/>
        <end position="40"/>
    </location>
</feature>
<feature type="transmembrane region" description="Helical" evidence="8">
    <location>
        <begin position="143"/>
        <end position="166"/>
    </location>
</feature>
<feature type="transmembrane region" description="Helical" evidence="8">
    <location>
        <begin position="110"/>
        <end position="131"/>
    </location>
</feature>
<protein>
    <submittedName>
        <fullName evidence="10">DHA2 family multidrug resistance protein</fullName>
    </submittedName>
</protein>
<evidence type="ECO:0000256" key="3">
    <source>
        <dbReference type="ARBA" id="ARBA00022448"/>
    </source>
</evidence>
<feature type="transmembrane region" description="Helical" evidence="8">
    <location>
        <begin position="60"/>
        <end position="78"/>
    </location>
</feature>
<dbReference type="InterPro" id="IPR036259">
    <property type="entry name" value="MFS_trans_sf"/>
</dbReference>
<dbReference type="SUPFAM" id="SSF103473">
    <property type="entry name" value="MFS general substrate transporter"/>
    <property type="match status" value="1"/>
</dbReference>
<feature type="transmembrane region" description="Helical" evidence="8">
    <location>
        <begin position="238"/>
        <end position="255"/>
    </location>
</feature>
<dbReference type="PANTHER" id="PTHR42718">
    <property type="entry name" value="MAJOR FACILITATOR SUPERFAMILY MULTIDRUG TRANSPORTER MFSC"/>
    <property type="match status" value="1"/>
</dbReference>
<dbReference type="InterPro" id="IPR020846">
    <property type="entry name" value="MFS_dom"/>
</dbReference>
<feature type="domain" description="Major facilitator superfamily (MFS) profile" evidence="9">
    <location>
        <begin position="19"/>
        <end position="524"/>
    </location>
</feature>
<feature type="transmembrane region" description="Helical" evidence="8">
    <location>
        <begin position="371"/>
        <end position="394"/>
    </location>
</feature>
<comment type="caution">
    <text evidence="10">The sequence shown here is derived from an EMBL/GenBank/DDBJ whole genome shotgun (WGS) entry which is preliminary data.</text>
</comment>
<feature type="transmembrane region" description="Helical" evidence="8">
    <location>
        <begin position="315"/>
        <end position="334"/>
    </location>
</feature>
<dbReference type="PANTHER" id="PTHR42718:SF9">
    <property type="entry name" value="MAJOR FACILITATOR SUPERFAMILY MULTIDRUG TRANSPORTER MFSC"/>
    <property type="match status" value="1"/>
</dbReference>
<feature type="transmembrane region" description="Helical" evidence="8">
    <location>
        <begin position="276"/>
        <end position="303"/>
    </location>
</feature>
<evidence type="ECO:0000256" key="2">
    <source>
        <dbReference type="ARBA" id="ARBA00008537"/>
    </source>
</evidence>
<evidence type="ECO:0000313" key="11">
    <source>
        <dbReference type="Proteomes" id="UP000529946"/>
    </source>
</evidence>